<name>A0ACA9K3W7_9GLOM</name>
<evidence type="ECO:0000313" key="1">
    <source>
        <dbReference type="EMBL" id="CAG8450654.1"/>
    </source>
</evidence>
<evidence type="ECO:0000313" key="2">
    <source>
        <dbReference type="Proteomes" id="UP000789366"/>
    </source>
</evidence>
<protein>
    <submittedName>
        <fullName evidence="1">16650_t:CDS:1</fullName>
    </submittedName>
</protein>
<proteinExistence type="predicted"/>
<comment type="caution">
    <text evidence="1">The sequence shown here is derived from an EMBL/GenBank/DDBJ whole genome shotgun (WGS) entry which is preliminary data.</text>
</comment>
<dbReference type="Proteomes" id="UP000789366">
    <property type="component" value="Unassembled WGS sequence"/>
</dbReference>
<dbReference type="EMBL" id="CAJVPW010000336">
    <property type="protein sequence ID" value="CAG8450654.1"/>
    <property type="molecule type" value="Genomic_DNA"/>
</dbReference>
<gene>
    <name evidence="1" type="ORF">SPELUC_LOCUS776</name>
</gene>
<reference evidence="1" key="1">
    <citation type="submission" date="2021-06" db="EMBL/GenBank/DDBJ databases">
        <authorList>
            <person name="Kallberg Y."/>
            <person name="Tangrot J."/>
            <person name="Rosling A."/>
        </authorList>
    </citation>
    <scope>NUCLEOTIDE SEQUENCE</scope>
    <source>
        <strain evidence="1">28 12/20/2015</strain>
    </source>
</reference>
<accession>A0ACA9K3W7</accession>
<sequence length="288" mass="32682">MAQDKRACSLLCNKFIAYWFPSVDEDYKDCEQSKEPPCYRWTRLFSLCLVYIMILYFITIFVLSFTDQPFIQMSRSQLDSIPVPVVFISFNSTIYSNYNISCSYVLATGATASCNNKLTNLSDSSTINFIYYDPDISFTDGTSLTMPVGFDFRVSANSSSATDLSPAFITYPVIRLIDPDLLNNTNKHADDKLTDILSEESNTYVLSPYQRQIIWLDRVKYSDLGGSLKRGILSVAVKSSKHTFNYFGLSTRLQTFNPLNPQVVPSQFTTTFEIYNQSSTLVTYKESA</sequence>
<keyword evidence="2" id="KW-1185">Reference proteome</keyword>
<organism evidence="1 2">
    <name type="scientific">Cetraspora pellucida</name>
    <dbReference type="NCBI Taxonomy" id="1433469"/>
    <lineage>
        <taxon>Eukaryota</taxon>
        <taxon>Fungi</taxon>
        <taxon>Fungi incertae sedis</taxon>
        <taxon>Mucoromycota</taxon>
        <taxon>Glomeromycotina</taxon>
        <taxon>Glomeromycetes</taxon>
        <taxon>Diversisporales</taxon>
        <taxon>Gigasporaceae</taxon>
        <taxon>Cetraspora</taxon>
    </lineage>
</organism>